<sequence>MKIALAFSGGGVRATVFHLGVLARLARENLLGNVSSISSVSGGSLAAGLVFATTGHRWPSSHEYLHEVVPEILRLLTTRNLQRSYVLKSLMFPWQILSGRASVLGDELERQWNIQGDLSDLPESPRWLINATCYQTGKNWRFERDLMGDYQTKYIVDPKFRLSHALAASAAVPGLIGPLILKSKHHRWNEFRDDEWKSIPPKYKRLHLWDGGVYDNLGVEALFKPGLGLADGSDFLIVCDASRPLAHETRRSRWRPGYLKASMRLVDVATDQVRSLRARMLIEYFKQNPGTGAYLRLGLKNKRPGPQSESPLSSSDPALQRAGKSASKAHWNEQPSLTDDEVKRVAKIETTLRRLSHHEFSLLFRHGYEVANGTLARYGGESLDQIPRHRVRLRAA</sequence>
<dbReference type="Pfam" id="PF01734">
    <property type="entry name" value="Patatin"/>
    <property type="match status" value="1"/>
</dbReference>
<dbReference type="PANTHER" id="PTHR14226">
    <property type="entry name" value="NEUROPATHY TARGET ESTERASE/SWISS CHEESE D.MELANOGASTER"/>
    <property type="match status" value="1"/>
</dbReference>
<feature type="domain" description="PNPLA" evidence="5">
    <location>
        <begin position="5"/>
        <end position="222"/>
    </location>
</feature>
<proteinExistence type="predicted"/>
<dbReference type="InterPro" id="IPR002641">
    <property type="entry name" value="PNPLA_dom"/>
</dbReference>
<reference evidence="6" key="1">
    <citation type="submission" date="2021-11" db="EMBL/GenBank/DDBJ databases">
        <title>Genome sequence.</title>
        <authorList>
            <person name="Sun Q."/>
        </authorList>
    </citation>
    <scope>NUCLEOTIDE SEQUENCE</scope>
    <source>
        <strain evidence="6">JC740</strain>
    </source>
</reference>
<dbReference type="SUPFAM" id="SSF52151">
    <property type="entry name" value="FabD/lysophospholipase-like"/>
    <property type="match status" value="1"/>
</dbReference>
<keyword evidence="7" id="KW-1185">Reference proteome</keyword>
<keyword evidence="1" id="KW-0378">Hydrolase</keyword>
<dbReference type="InterPro" id="IPR016035">
    <property type="entry name" value="Acyl_Trfase/lysoPLipase"/>
</dbReference>
<evidence type="ECO:0000256" key="2">
    <source>
        <dbReference type="ARBA" id="ARBA00022963"/>
    </source>
</evidence>
<organism evidence="6 7">
    <name type="scientific">Rhodopirellula halodulae</name>
    <dbReference type="NCBI Taxonomy" id="2894198"/>
    <lineage>
        <taxon>Bacteria</taxon>
        <taxon>Pseudomonadati</taxon>
        <taxon>Planctomycetota</taxon>
        <taxon>Planctomycetia</taxon>
        <taxon>Pirellulales</taxon>
        <taxon>Pirellulaceae</taxon>
        <taxon>Rhodopirellula</taxon>
    </lineage>
</organism>
<feature type="compositionally biased region" description="Polar residues" evidence="4">
    <location>
        <begin position="307"/>
        <end position="317"/>
    </location>
</feature>
<dbReference type="RefSeq" id="WP_230272741.1">
    <property type="nucleotide sequence ID" value="NZ_JAJKFW010000016.1"/>
</dbReference>
<dbReference type="EMBL" id="JAJKFW010000016">
    <property type="protein sequence ID" value="MCC9642083.1"/>
    <property type="molecule type" value="Genomic_DNA"/>
</dbReference>
<evidence type="ECO:0000256" key="1">
    <source>
        <dbReference type="ARBA" id="ARBA00022801"/>
    </source>
</evidence>
<evidence type="ECO:0000259" key="5">
    <source>
        <dbReference type="Pfam" id="PF01734"/>
    </source>
</evidence>
<protein>
    <submittedName>
        <fullName evidence="6">Patatin-like phospholipase family protein</fullName>
    </submittedName>
</protein>
<evidence type="ECO:0000313" key="7">
    <source>
        <dbReference type="Proteomes" id="UP001430306"/>
    </source>
</evidence>
<accession>A0ABS8NEY0</accession>
<evidence type="ECO:0000256" key="4">
    <source>
        <dbReference type="SAM" id="MobiDB-lite"/>
    </source>
</evidence>
<keyword evidence="2" id="KW-0442">Lipid degradation</keyword>
<name>A0ABS8NEY0_9BACT</name>
<dbReference type="Proteomes" id="UP001430306">
    <property type="component" value="Unassembled WGS sequence"/>
</dbReference>
<keyword evidence="3" id="KW-0443">Lipid metabolism</keyword>
<gene>
    <name evidence="6" type="ORF">LOC71_07340</name>
</gene>
<dbReference type="Gene3D" id="3.40.1090.10">
    <property type="entry name" value="Cytosolic phospholipase A2 catalytic domain"/>
    <property type="match status" value="2"/>
</dbReference>
<dbReference type="InterPro" id="IPR050301">
    <property type="entry name" value="NTE"/>
</dbReference>
<evidence type="ECO:0000313" key="6">
    <source>
        <dbReference type="EMBL" id="MCC9642083.1"/>
    </source>
</evidence>
<feature type="region of interest" description="Disordered" evidence="4">
    <location>
        <begin position="298"/>
        <end position="338"/>
    </location>
</feature>
<dbReference type="PANTHER" id="PTHR14226:SF78">
    <property type="entry name" value="SLR0060 PROTEIN"/>
    <property type="match status" value="1"/>
</dbReference>
<evidence type="ECO:0000256" key="3">
    <source>
        <dbReference type="ARBA" id="ARBA00023098"/>
    </source>
</evidence>
<comment type="caution">
    <text evidence="6">The sequence shown here is derived from an EMBL/GenBank/DDBJ whole genome shotgun (WGS) entry which is preliminary data.</text>
</comment>